<dbReference type="Gene3D" id="3.30.420.130">
    <property type="entry name" value="Dinitrogenase iron-molybdenum cofactor biosynthesis domain"/>
    <property type="match status" value="1"/>
</dbReference>
<name>A0A4R3MMY0_9FIRM</name>
<dbReference type="InterPro" id="IPR036105">
    <property type="entry name" value="DiNase_FeMo-co_biosyn_sf"/>
</dbReference>
<evidence type="ECO:0000313" key="2">
    <source>
        <dbReference type="EMBL" id="TCT15384.1"/>
    </source>
</evidence>
<keyword evidence="3" id="KW-1185">Reference proteome</keyword>
<dbReference type="PANTHER" id="PTHR33937">
    <property type="entry name" value="IRON-MOLYBDENUM PROTEIN-RELATED-RELATED"/>
    <property type="match status" value="1"/>
</dbReference>
<dbReference type="Pfam" id="PF02579">
    <property type="entry name" value="Nitro_FeMo-Co"/>
    <property type="match status" value="1"/>
</dbReference>
<evidence type="ECO:0000259" key="1">
    <source>
        <dbReference type="Pfam" id="PF02579"/>
    </source>
</evidence>
<protein>
    <submittedName>
        <fullName evidence="2">Putative Fe-Mo cluster-binding NifX family protein</fullName>
    </submittedName>
</protein>
<proteinExistence type="predicted"/>
<reference evidence="2 3" key="1">
    <citation type="submission" date="2019-03" db="EMBL/GenBank/DDBJ databases">
        <title>Genomic Encyclopedia of Type Strains, Phase IV (KMG-IV): sequencing the most valuable type-strain genomes for metagenomic binning, comparative biology and taxonomic classification.</title>
        <authorList>
            <person name="Goeker M."/>
        </authorList>
    </citation>
    <scope>NUCLEOTIDE SEQUENCE [LARGE SCALE GENOMIC DNA]</scope>
    <source>
        <strain evidence="2 3">DSM 24629</strain>
    </source>
</reference>
<dbReference type="CDD" id="cd00562">
    <property type="entry name" value="NifX_NifB"/>
    <property type="match status" value="1"/>
</dbReference>
<dbReference type="EMBL" id="SMAL01000003">
    <property type="protein sequence ID" value="TCT15384.1"/>
    <property type="molecule type" value="Genomic_DNA"/>
</dbReference>
<dbReference type="InterPro" id="IPR003731">
    <property type="entry name" value="Di-Nase_FeMo-co_biosynth"/>
</dbReference>
<gene>
    <name evidence="2" type="ORF">EDC18_10389</name>
</gene>
<dbReference type="InterPro" id="IPR051840">
    <property type="entry name" value="NifX/NifY_domain"/>
</dbReference>
<comment type="caution">
    <text evidence="2">The sequence shown here is derived from an EMBL/GenBank/DDBJ whole genome shotgun (WGS) entry which is preliminary data.</text>
</comment>
<dbReference type="SUPFAM" id="SSF53146">
    <property type="entry name" value="Nitrogenase accessory factor-like"/>
    <property type="match status" value="1"/>
</dbReference>
<dbReference type="AlphaFoldDB" id="A0A4R3MMY0"/>
<dbReference type="Proteomes" id="UP000294902">
    <property type="component" value="Unassembled WGS sequence"/>
</dbReference>
<organism evidence="2 3">
    <name type="scientific">Natranaerovirga pectinivora</name>
    <dbReference type="NCBI Taxonomy" id="682400"/>
    <lineage>
        <taxon>Bacteria</taxon>
        <taxon>Bacillati</taxon>
        <taxon>Bacillota</taxon>
        <taxon>Clostridia</taxon>
        <taxon>Lachnospirales</taxon>
        <taxon>Natranaerovirgaceae</taxon>
        <taxon>Natranaerovirga</taxon>
    </lineage>
</organism>
<feature type="domain" description="Dinitrogenase iron-molybdenum cofactor biosynthesis" evidence="1">
    <location>
        <begin position="9"/>
        <end position="86"/>
    </location>
</feature>
<dbReference type="RefSeq" id="WP_165878485.1">
    <property type="nucleotide sequence ID" value="NZ_SMAL01000003.1"/>
</dbReference>
<accession>A0A4R3MMY0</accession>
<evidence type="ECO:0000313" key="3">
    <source>
        <dbReference type="Proteomes" id="UP000294902"/>
    </source>
</evidence>
<sequence length="107" mass="11891">MKIAIASTDGKVINAHFGRTPQFLIFEIVDKEFILVDVRMNQPACSNLVHPKGTMEDTMELISDCSYVIASQIGPGMIEKLKEKNIVGVINPNFIQVGMEELLLQIT</sequence>
<dbReference type="PANTHER" id="PTHR33937:SF2">
    <property type="entry name" value="DINITROGENASE IRON-MOLYBDENUM COFACTOR BIOSYNTHESIS DOMAIN-CONTAINING PROTEIN"/>
    <property type="match status" value="1"/>
</dbReference>